<feature type="compositionally biased region" description="Acidic residues" evidence="6">
    <location>
        <begin position="438"/>
        <end position="450"/>
    </location>
</feature>
<comment type="caution">
    <text evidence="9">The sequence shown here is derived from an EMBL/GenBank/DDBJ whole genome shotgun (WGS) entry which is preliminary data.</text>
</comment>
<dbReference type="AlphaFoldDB" id="A0A4R6RSF2"/>
<keyword evidence="5" id="KW-0804">Transcription</keyword>
<sequence length="584" mass="62783">MGPKQHSIPTDEELLDEVRAGRKRAFSTLWERHHRAGLVAARHLAPQLDAEDLVSQAFYKILELTLRGFGPRGAFRPYLYRVIKSVAADSYRSSEVPLSEAEEHQAPGTLEPWLDATFDRSTAARAFKAIGERYQSALWYVEVEGLPNRDAAKLLGLSATAMSSLANRAREALRSAWVEAHLSEQRAASECGPVVRQLQRHYLKKLTSGMRRTVDSHLIGCERCSKAASELQVLNRQLGLSIATLVVGTTAARLITSSDATSAATIVAYDAPPVHPNELPRITSRTNTQTVTSLSNSARSRFIRLPRKLGQRQGSSLSAPAASTPALVTGITAFTVVVAVGAGAVLMSQLPSPELETSPTNASGESGKSLPRERATTGVHGSSITTASTQDDTADMRDSVMPDISAVRVPDLPPISVPEDPLLEDNPVSVDPTPETPDSVDEEDDGEGDPPDTPPVDDLLDPSLLPGFECSVEQSGPGSLHLTGTTSTYGALQARIITSPDATPVPVVTQASVDDDYGNTFTNILTGADPTQENWWWSPSLTPLTQWGLPDSAISDVTVELRLLDPNGRHSPWTAIELSDNTEC</sequence>
<dbReference type="InterPro" id="IPR039425">
    <property type="entry name" value="RNA_pol_sigma-70-like"/>
</dbReference>
<keyword evidence="2" id="KW-0805">Transcription regulation</keyword>
<dbReference type="InterPro" id="IPR013324">
    <property type="entry name" value="RNA_pol_sigma_r3/r4-like"/>
</dbReference>
<proteinExistence type="inferred from homology"/>
<evidence type="ECO:0000256" key="3">
    <source>
        <dbReference type="ARBA" id="ARBA00023082"/>
    </source>
</evidence>
<dbReference type="InterPro" id="IPR013249">
    <property type="entry name" value="RNA_pol_sigma70_r4_t2"/>
</dbReference>
<evidence type="ECO:0000313" key="9">
    <source>
        <dbReference type="EMBL" id="TDP89732.1"/>
    </source>
</evidence>
<feature type="region of interest" description="Disordered" evidence="6">
    <location>
        <begin position="352"/>
        <end position="465"/>
    </location>
</feature>
<dbReference type="GO" id="GO:0016987">
    <property type="term" value="F:sigma factor activity"/>
    <property type="evidence" value="ECO:0007669"/>
    <property type="project" value="UniProtKB-KW"/>
</dbReference>
<dbReference type="OrthoDB" id="4990598at2"/>
<evidence type="ECO:0000256" key="4">
    <source>
        <dbReference type="ARBA" id="ARBA00023125"/>
    </source>
</evidence>
<feature type="domain" description="RNA polymerase sigma-70 region 2" evidence="7">
    <location>
        <begin position="39"/>
        <end position="93"/>
    </location>
</feature>
<dbReference type="SUPFAM" id="SSF88659">
    <property type="entry name" value="Sigma3 and sigma4 domains of RNA polymerase sigma factors"/>
    <property type="match status" value="1"/>
</dbReference>
<keyword evidence="4" id="KW-0238">DNA-binding</keyword>
<dbReference type="InterPro" id="IPR013325">
    <property type="entry name" value="RNA_pol_sigma_r2"/>
</dbReference>
<evidence type="ECO:0000256" key="5">
    <source>
        <dbReference type="ARBA" id="ARBA00023163"/>
    </source>
</evidence>
<gene>
    <name evidence="9" type="ORF">EDF62_3029</name>
</gene>
<evidence type="ECO:0000259" key="7">
    <source>
        <dbReference type="Pfam" id="PF04542"/>
    </source>
</evidence>
<keyword evidence="3" id="KW-0731">Sigma factor</keyword>
<dbReference type="PANTHER" id="PTHR43133:SF8">
    <property type="entry name" value="RNA POLYMERASE SIGMA FACTOR HI_1459-RELATED"/>
    <property type="match status" value="1"/>
</dbReference>
<dbReference type="InterPro" id="IPR036388">
    <property type="entry name" value="WH-like_DNA-bd_sf"/>
</dbReference>
<dbReference type="Gene3D" id="1.10.10.10">
    <property type="entry name" value="Winged helix-like DNA-binding domain superfamily/Winged helix DNA-binding domain"/>
    <property type="match status" value="1"/>
</dbReference>
<dbReference type="InterPro" id="IPR014284">
    <property type="entry name" value="RNA_pol_sigma-70_dom"/>
</dbReference>
<name>A0A4R6RSF2_9MICO</name>
<dbReference type="Pfam" id="PF04542">
    <property type="entry name" value="Sigma70_r2"/>
    <property type="match status" value="1"/>
</dbReference>
<accession>A0A4R6RSF2</accession>
<evidence type="ECO:0000259" key="8">
    <source>
        <dbReference type="Pfam" id="PF08281"/>
    </source>
</evidence>
<evidence type="ECO:0000256" key="2">
    <source>
        <dbReference type="ARBA" id="ARBA00023015"/>
    </source>
</evidence>
<organism evidence="9 10">
    <name type="scientific">Leucobacter luti</name>
    <dbReference type="NCBI Taxonomy" id="340320"/>
    <lineage>
        <taxon>Bacteria</taxon>
        <taxon>Bacillati</taxon>
        <taxon>Actinomycetota</taxon>
        <taxon>Actinomycetes</taxon>
        <taxon>Micrococcales</taxon>
        <taxon>Microbacteriaceae</taxon>
        <taxon>Leucobacter</taxon>
    </lineage>
</organism>
<dbReference type="Pfam" id="PF08281">
    <property type="entry name" value="Sigma70_r4_2"/>
    <property type="match status" value="1"/>
</dbReference>
<reference evidence="9 10" key="1">
    <citation type="submission" date="2019-03" db="EMBL/GenBank/DDBJ databases">
        <title>Genomic analyses of the natural microbiome of Caenorhabditis elegans.</title>
        <authorList>
            <person name="Samuel B."/>
        </authorList>
    </citation>
    <scope>NUCLEOTIDE SEQUENCE [LARGE SCALE GENOMIC DNA]</scope>
    <source>
        <strain evidence="9 10">JUb18</strain>
    </source>
</reference>
<dbReference type="InterPro" id="IPR007627">
    <property type="entry name" value="RNA_pol_sigma70_r2"/>
</dbReference>
<dbReference type="Proteomes" id="UP000295601">
    <property type="component" value="Unassembled WGS sequence"/>
</dbReference>
<dbReference type="Gene3D" id="1.10.1740.10">
    <property type="match status" value="1"/>
</dbReference>
<evidence type="ECO:0000256" key="6">
    <source>
        <dbReference type="SAM" id="MobiDB-lite"/>
    </source>
</evidence>
<dbReference type="SUPFAM" id="SSF88946">
    <property type="entry name" value="Sigma2 domain of RNA polymerase sigma factors"/>
    <property type="match status" value="1"/>
</dbReference>
<dbReference type="PANTHER" id="PTHR43133">
    <property type="entry name" value="RNA POLYMERASE ECF-TYPE SIGMA FACTO"/>
    <property type="match status" value="1"/>
</dbReference>
<dbReference type="GO" id="GO:0003677">
    <property type="term" value="F:DNA binding"/>
    <property type="evidence" value="ECO:0007669"/>
    <property type="project" value="UniProtKB-KW"/>
</dbReference>
<evidence type="ECO:0000313" key="10">
    <source>
        <dbReference type="Proteomes" id="UP000295601"/>
    </source>
</evidence>
<evidence type="ECO:0000256" key="1">
    <source>
        <dbReference type="ARBA" id="ARBA00010641"/>
    </source>
</evidence>
<feature type="compositionally biased region" description="Polar residues" evidence="6">
    <location>
        <begin position="352"/>
        <end position="366"/>
    </location>
</feature>
<feature type="domain" description="RNA polymerase sigma factor 70 region 4 type 2" evidence="8">
    <location>
        <begin position="132"/>
        <end position="173"/>
    </location>
</feature>
<dbReference type="NCBIfam" id="TIGR02937">
    <property type="entry name" value="sigma70-ECF"/>
    <property type="match status" value="1"/>
</dbReference>
<dbReference type="RefSeq" id="WP_133617594.1">
    <property type="nucleotide sequence ID" value="NZ_SNYA01000008.1"/>
</dbReference>
<protein>
    <submittedName>
        <fullName evidence="9">RNA polymerase sigma factor (Sigma-70 family)</fullName>
    </submittedName>
</protein>
<keyword evidence="10" id="KW-1185">Reference proteome</keyword>
<dbReference type="EMBL" id="SNYA01000008">
    <property type="protein sequence ID" value="TDP89732.1"/>
    <property type="molecule type" value="Genomic_DNA"/>
</dbReference>
<comment type="similarity">
    <text evidence="1">Belongs to the sigma-70 factor family. ECF subfamily.</text>
</comment>
<feature type="compositionally biased region" description="Polar residues" evidence="6">
    <location>
        <begin position="379"/>
        <end position="391"/>
    </location>
</feature>
<dbReference type="GO" id="GO:0006352">
    <property type="term" value="P:DNA-templated transcription initiation"/>
    <property type="evidence" value="ECO:0007669"/>
    <property type="project" value="InterPro"/>
</dbReference>